<sequence length="259" mass="28915">MVFQSVSVCLANRNEWTATANPRPSYKTRGDIAATRHRITFGQISPTLTLNTLPSLHTAMDWQSLQEGLKKETPPKDVKNDKDTAENTAVSPASVAVGHPSGVEDEVNSIKNSFKKGFFKEVNNDTTRLPRQDFFSRNVSPGARRQDYKRYIERKYTKEYFDALRSKKPNISGRKGRDGFGTPSTSMSSRTPVGSDEKKTTEPFLQKDDDEVIAVGMATGIITTHNPKMLPFEGEVDWVLVSSSESEDDTDTVGDWEMV</sequence>
<gene>
    <name evidence="2" type="ORF">B0T11DRAFT_359726</name>
</gene>
<protein>
    <submittedName>
        <fullName evidence="2">Uncharacterized protein</fullName>
    </submittedName>
</protein>
<feature type="region of interest" description="Disordered" evidence="1">
    <location>
        <begin position="69"/>
        <end position="105"/>
    </location>
</feature>
<evidence type="ECO:0000313" key="3">
    <source>
        <dbReference type="Proteomes" id="UP000813385"/>
    </source>
</evidence>
<organism evidence="2 3">
    <name type="scientific">Plectosphaerella cucumerina</name>
    <dbReference type="NCBI Taxonomy" id="40658"/>
    <lineage>
        <taxon>Eukaryota</taxon>
        <taxon>Fungi</taxon>
        <taxon>Dikarya</taxon>
        <taxon>Ascomycota</taxon>
        <taxon>Pezizomycotina</taxon>
        <taxon>Sordariomycetes</taxon>
        <taxon>Hypocreomycetidae</taxon>
        <taxon>Glomerellales</taxon>
        <taxon>Plectosphaerellaceae</taxon>
        <taxon>Plectosphaerella</taxon>
    </lineage>
</organism>
<feature type="region of interest" description="Disordered" evidence="1">
    <location>
        <begin position="167"/>
        <end position="201"/>
    </location>
</feature>
<accession>A0A8K0WXR6</accession>
<feature type="compositionally biased region" description="Polar residues" evidence="1">
    <location>
        <begin position="182"/>
        <end position="192"/>
    </location>
</feature>
<dbReference type="AlphaFoldDB" id="A0A8K0WXR6"/>
<name>A0A8K0WXR6_9PEZI</name>
<comment type="caution">
    <text evidence="2">The sequence shown here is derived from an EMBL/GenBank/DDBJ whole genome shotgun (WGS) entry which is preliminary data.</text>
</comment>
<proteinExistence type="predicted"/>
<keyword evidence="3" id="KW-1185">Reference proteome</keyword>
<reference evidence="2" key="1">
    <citation type="journal article" date="2021" name="Nat. Commun.">
        <title>Genetic determinants of endophytism in the Arabidopsis root mycobiome.</title>
        <authorList>
            <person name="Mesny F."/>
            <person name="Miyauchi S."/>
            <person name="Thiergart T."/>
            <person name="Pickel B."/>
            <person name="Atanasova L."/>
            <person name="Karlsson M."/>
            <person name="Huettel B."/>
            <person name="Barry K.W."/>
            <person name="Haridas S."/>
            <person name="Chen C."/>
            <person name="Bauer D."/>
            <person name="Andreopoulos W."/>
            <person name="Pangilinan J."/>
            <person name="LaButti K."/>
            <person name="Riley R."/>
            <person name="Lipzen A."/>
            <person name="Clum A."/>
            <person name="Drula E."/>
            <person name="Henrissat B."/>
            <person name="Kohler A."/>
            <person name="Grigoriev I.V."/>
            <person name="Martin F.M."/>
            <person name="Hacquard S."/>
        </authorList>
    </citation>
    <scope>NUCLEOTIDE SEQUENCE</scope>
    <source>
        <strain evidence="2">MPI-CAGE-AT-0016</strain>
    </source>
</reference>
<evidence type="ECO:0000256" key="1">
    <source>
        <dbReference type="SAM" id="MobiDB-lite"/>
    </source>
</evidence>
<feature type="compositionally biased region" description="Basic and acidic residues" evidence="1">
    <location>
        <begin position="69"/>
        <end position="85"/>
    </location>
</feature>
<dbReference type="Proteomes" id="UP000813385">
    <property type="component" value="Unassembled WGS sequence"/>
</dbReference>
<evidence type="ECO:0000313" key="2">
    <source>
        <dbReference type="EMBL" id="KAH7347371.1"/>
    </source>
</evidence>
<dbReference type="EMBL" id="JAGPXD010000007">
    <property type="protein sequence ID" value="KAH7347371.1"/>
    <property type="molecule type" value="Genomic_DNA"/>
</dbReference>